<dbReference type="GO" id="GO:0005764">
    <property type="term" value="C:lysosome"/>
    <property type="evidence" value="ECO:0007669"/>
    <property type="project" value="UniProtKB-SubCell"/>
</dbReference>
<comment type="catalytic activity">
    <reaction evidence="12">
        <text>Cleavage of a -Pro-|-Xaa bond to release a C-terminal amino acid.</text>
        <dbReference type="EC" id="3.4.16.2"/>
    </reaction>
</comment>
<dbReference type="PANTHER" id="PTHR11010">
    <property type="entry name" value="PROTEASE S28 PRO-X CARBOXYPEPTIDASE-RELATED"/>
    <property type="match status" value="1"/>
</dbReference>
<gene>
    <name evidence="18" type="ORF">C0Q70_05730</name>
</gene>
<dbReference type="GO" id="GO:0008239">
    <property type="term" value="F:dipeptidyl-peptidase activity"/>
    <property type="evidence" value="ECO:0007669"/>
    <property type="project" value="TreeGrafter"/>
</dbReference>
<evidence type="ECO:0000313" key="19">
    <source>
        <dbReference type="Proteomes" id="UP000245119"/>
    </source>
</evidence>
<evidence type="ECO:0000256" key="4">
    <source>
        <dbReference type="ARBA" id="ARBA00022645"/>
    </source>
</evidence>
<evidence type="ECO:0000256" key="8">
    <source>
        <dbReference type="ARBA" id="ARBA00023145"/>
    </source>
</evidence>
<dbReference type="EMBL" id="PZQS01000003">
    <property type="protein sequence ID" value="PVD34456.1"/>
    <property type="molecule type" value="Genomic_DNA"/>
</dbReference>
<evidence type="ECO:0000256" key="6">
    <source>
        <dbReference type="ARBA" id="ARBA00022729"/>
    </source>
</evidence>
<evidence type="ECO:0000256" key="14">
    <source>
        <dbReference type="ARBA" id="ARBA00066456"/>
    </source>
</evidence>
<keyword evidence="8" id="KW-0865">Zymogen</keyword>
<reference evidence="18 19" key="1">
    <citation type="submission" date="2018-04" db="EMBL/GenBank/DDBJ databases">
        <title>The genome of golden apple snail Pomacea canaliculata provides insight into stress tolerance and invasive adaptation.</title>
        <authorList>
            <person name="Liu C."/>
            <person name="Liu B."/>
            <person name="Ren Y."/>
            <person name="Zhang Y."/>
            <person name="Wang H."/>
            <person name="Li S."/>
            <person name="Jiang F."/>
            <person name="Yin L."/>
            <person name="Zhang G."/>
            <person name="Qian W."/>
            <person name="Fan W."/>
        </authorList>
    </citation>
    <scope>NUCLEOTIDE SEQUENCE [LARGE SCALE GENOMIC DNA]</scope>
    <source>
        <strain evidence="18">SZHN2017</strain>
        <tissue evidence="18">Muscle</tissue>
    </source>
</reference>
<protein>
    <recommendedName>
        <fullName evidence="15">Lysosomal Pro-X carboxypeptidase</fullName>
        <ecNumber evidence="14">3.4.16.2</ecNumber>
    </recommendedName>
    <alternativeName>
        <fullName evidence="17">Proline carboxypeptidase</fullName>
    </alternativeName>
    <alternativeName>
        <fullName evidence="16">Prolylcarboxypeptidase</fullName>
    </alternativeName>
</protein>
<dbReference type="GO" id="GO:0006508">
    <property type="term" value="P:proteolysis"/>
    <property type="evidence" value="ECO:0007669"/>
    <property type="project" value="UniProtKB-KW"/>
</dbReference>
<evidence type="ECO:0000256" key="16">
    <source>
        <dbReference type="ARBA" id="ARBA00076475"/>
    </source>
</evidence>
<dbReference type="AlphaFoldDB" id="A0A2T7PM06"/>
<dbReference type="GO" id="GO:0003085">
    <property type="term" value="P:negative regulation of systemic arterial blood pressure"/>
    <property type="evidence" value="ECO:0007669"/>
    <property type="project" value="TreeGrafter"/>
</dbReference>
<evidence type="ECO:0000256" key="2">
    <source>
        <dbReference type="ARBA" id="ARBA00011079"/>
    </source>
</evidence>
<evidence type="ECO:0000256" key="13">
    <source>
        <dbReference type="ARBA" id="ARBA00059701"/>
    </source>
</evidence>
<dbReference type="Proteomes" id="UP000245119">
    <property type="component" value="Linkage Group LG3"/>
</dbReference>
<evidence type="ECO:0000256" key="11">
    <source>
        <dbReference type="ARBA" id="ARBA00023228"/>
    </source>
</evidence>
<evidence type="ECO:0000256" key="3">
    <source>
        <dbReference type="ARBA" id="ARBA00011738"/>
    </source>
</evidence>
<dbReference type="GO" id="GO:0004185">
    <property type="term" value="F:serine-type carboxypeptidase activity"/>
    <property type="evidence" value="ECO:0007669"/>
    <property type="project" value="UniProtKB-EC"/>
</dbReference>
<comment type="function">
    <text evidence="13">Cleaves C-terminal amino acids linked to proline in peptides such as angiotensin II, III and des-Arg9-bradykinin. This cleavage occurs at acidic pH, but enzymatic activity is retained with some substrates at neutral pH.</text>
</comment>
<dbReference type="EC" id="3.4.16.2" evidence="14"/>
<dbReference type="PANTHER" id="PTHR11010:SF38">
    <property type="entry name" value="LYSOSOMAL PRO-X CARBOXYPEPTIDASE"/>
    <property type="match status" value="1"/>
</dbReference>
<keyword evidence="4" id="KW-0121">Carboxypeptidase</keyword>
<dbReference type="InterPro" id="IPR042269">
    <property type="entry name" value="Ser_carbopepase_S28_SKS"/>
</dbReference>
<dbReference type="FunFam" id="1.20.120.980:FF:000002">
    <property type="entry name" value="lysosomal Pro-X carboxypeptidase"/>
    <property type="match status" value="1"/>
</dbReference>
<dbReference type="Gene3D" id="1.20.120.980">
    <property type="entry name" value="Serine carboxypeptidase S28, SKS domain"/>
    <property type="match status" value="1"/>
</dbReference>
<comment type="subcellular location">
    <subcellularLocation>
        <location evidence="1">Lysosome</location>
    </subcellularLocation>
</comment>
<dbReference type="Gene3D" id="3.40.50.1820">
    <property type="entry name" value="alpha/beta hydrolase"/>
    <property type="match status" value="1"/>
</dbReference>
<evidence type="ECO:0000256" key="9">
    <source>
        <dbReference type="ARBA" id="ARBA00023157"/>
    </source>
</evidence>
<evidence type="ECO:0000256" key="12">
    <source>
        <dbReference type="ARBA" id="ARBA00052013"/>
    </source>
</evidence>
<dbReference type="OrthoDB" id="2130629at2759"/>
<keyword evidence="5" id="KW-0645">Protease</keyword>
<accession>A0A2T7PM06</accession>
<organism evidence="18 19">
    <name type="scientific">Pomacea canaliculata</name>
    <name type="common">Golden apple snail</name>
    <dbReference type="NCBI Taxonomy" id="400727"/>
    <lineage>
        <taxon>Eukaryota</taxon>
        <taxon>Metazoa</taxon>
        <taxon>Spiralia</taxon>
        <taxon>Lophotrochozoa</taxon>
        <taxon>Mollusca</taxon>
        <taxon>Gastropoda</taxon>
        <taxon>Caenogastropoda</taxon>
        <taxon>Architaenioglossa</taxon>
        <taxon>Ampullarioidea</taxon>
        <taxon>Ampullariidae</taxon>
        <taxon>Pomacea</taxon>
    </lineage>
</organism>
<dbReference type="GO" id="GO:0043535">
    <property type="term" value="P:regulation of blood vessel endothelial cell migration"/>
    <property type="evidence" value="ECO:0007669"/>
    <property type="project" value="TreeGrafter"/>
</dbReference>
<keyword evidence="9" id="KW-1015">Disulfide bond</keyword>
<dbReference type="Pfam" id="PF05577">
    <property type="entry name" value="Peptidase_S28"/>
    <property type="match status" value="1"/>
</dbReference>
<evidence type="ECO:0000256" key="7">
    <source>
        <dbReference type="ARBA" id="ARBA00022801"/>
    </source>
</evidence>
<evidence type="ECO:0000313" key="18">
    <source>
        <dbReference type="EMBL" id="PVD34456.1"/>
    </source>
</evidence>
<comment type="caution">
    <text evidence="18">The sequence shown here is derived from an EMBL/GenBank/DDBJ whole genome shotgun (WGS) entry which is preliminary data.</text>
</comment>
<keyword evidence="19" id="KW-1185">Reference proteome</keyword>
<evidence type="ECO:0000256" key="15">
    <source>
        <dbReference type="ARBA" id="ARBA00073691"/>
    </source>
</evidence>
<comment type="subunit">
    <text evidence="3">Homodimer.</text>
</comment>
<keyword evidence="7" id="KW-0378">Hydrolase</keyword>
<dbReference type="SUPFAM" id="SSF53474">
    <property type="entry name" value="alpha/beta-Hydrolases"/>
    <property type="match status" value="1"/>
</dbReference>
<keyword evidence="11" id="KW-0458">Lysosome</keyword>
<comment type="similarity">
    <text evidence="2">Belongs to the peptidase S28 family.</text>
</comment>
<dbReference type="InterPro" id="IPR029058">
    <property type="entry name" value="AB_hydrolase_fold"/>
</dbReference>
<keyword evidence="6" id="KW-0732">Signal</keyword>
<proteinExistence type="inferred from homology"/>
<evidence type="ECO:0000256" key="17">
    <source>
        <dbReference type="ARBA" id="ARBA00076608"/>
    </source>
</evidence>
<dbReference type="InterPro" id="IPR008758">
    <property type="entry name" value="Peptidase_S28"/>
</dbReference>
<evidence type="ECO:0000256" key="5">
    <source>
        <dbReference type="ARBA" id="ARBA00022670"/>
    </source>
</evidence>
<keyword evidence="10" id="KW-0325">Glycoprotein</keyword>
<name>A0A2T7PM06_POMCA</name>
<sequence>MMMMTVEVVAMNEITYAKLSHFRRLSPYNFKLRNNLPSAYSYKTQYITQNIDHFGFDNGKAFQQRYLVANQFWNNDGGPIFFYTGNEGDITWFCNNTGFMWDIASEFKALLVFAEHRYYGTSLPYGSASFTNSSTLNYLTAEQALADFAVLIKYLKQTIPGAGRSPVIAFGGSYGGMLSAWMRLKYPNLVLGAVAASAPIWEFEGLSPCNSFFKIVQQTFMSASDHCVANIANSWGTIQNFYGQSGGLEFLTSSFSLCKPLESKYDLEDLMNWLVDIYGNLAMVDYPYPASFLEPLPAWPVKEFCQYLSVPLSDKDLVVGLSNGVKMYFNYTGQATCLNISESSTSSLGDMGWSYQSCTEMVMPMCSNGTTMFYNMPWDYTAYSVECKNQWGITPREDWISTQYWGKDIQSATNIIFSNGQLDPWSGGGVLQTVSSSLIAIQIPYGAHHLDLRAANPGDTAYVIEARIQEKNILKNWIYGIPSF</sequence>
<evidence type="ECO:0000256" key="10">
    <source>
        <dbReference type="ARBA" id="ARBA00023180"/>
    </source>
</evidence>
<evidence type="ECO:0000256" key="1">
    <source>
        <dbReference type="ARBA" id="ARBA00004371"/>
    </source>
</evidence>